<dbReference type="Gramene" id="RZC72543">
    <property type="protein sequence ID" value="RZC72543"/>
    <property type="gene ID" value="C5167_048020"/>
</dbReference>
<dbReference type="AlphaFoldDB" id="A0A4Y7KGR1"/>
<organism evidence="1 2">
    <name type="scientific">Papaver somniferum</name>
    <name type="common">Opium poppy</name>
    <dbReference type="NCBI Taxonomy" id="3469"/>
    <lineage>
        <taxon>Eukaryota</taxon>
        <taxon>Viridiplantae</taxon>
        <taxon>Streptophyta</taxon>
        <taxon>Embryophyta</taxon>
        <taxon>Tracheophyta</taxon>
        <taxon>Spermatophyta</taxon>
        <taxon>Magnoliopsida</taxon>
        <taxon>Ranunculales</taxon>
        <taxon>Papaveraceae</taxon>
        <taxon>Papaveroideae</taxon>
        <taxon>Papaver</taxon>
    </lineage>
</organism>
<keyword evidence="2" id="KW-1185">Reference proteome</keyword>
<sequence>MQDLDGQILLICKGASSFHIVEFVRTGNDIIGREPVANNFYKRDLKSATFARLTTVHTSLLLRKGIDRLSKKSNMV</sequence>
<dbReference type="EMBL" id="CM010722">
    <property type="protein sequence ID" value="RZC72543.1"/>
    <property type="molecule type" value="Genomic_DNA"/>
</dbReference>
<accession>A0A4Y7KGR1</accession>
<protein>
    <submittedName>
        <fullName evidence="1">Uncharacterized protein</fullName>
    </submittedName>
</protein>
<reference evidence="1 2" key="1">
    <citation type="journal article" date="2018" name="Science">
        <title>The opium poppy genome and morphinan production.</title>
        <authorList>
            <person name="Guo L."/>
            <person name="Winzer T."/>
            <person name="Yang X."/>
            <person name="Li Y."/>
            <person name="Ning Z."/>
            <person name="He Z."/>
            <person name="Teodor R."/>
            <person name="Lu Y."/>
            <person name="Bowser T.A."/>
            <person name="Graham I.A."/>
            <person name="Ye K."/>
        </authorList>
    </citation>
    <scope>NUCLEOTIDE SEQUENCE [LARGE SCALE GENOMIC DNA]</scope>
    <source>
        <strain evidence="2">cv. HN1</strain>
        <tissue evidence="1">Leaves</tissue>
    </source>
</reference>
<gene>
    <name evidence="1" type="ORF">C5167_048020</name>
</gene>
<evidence type="ECO:0000313" key="1">
    <source>
        <dbReference type="EMBL" id="RZC72543.1"/>
    </source>
</evidence>
<dbReference type="Proteomes" id="UP000316621">
    <property type="component" value="Chromosome 8"/>
</dbReference>
<proteinExistence type="predicted"/>
<name>A0A4Y7KGR1_PAPSO</name>
<evidence type="ECO:0000313" key="2">
    <source>
        <dbReference type="Proteomes" id="UP000316621"/>
    </source>
</evidence>